<protein>
    <submittedName>
        <fullName evidence="4">Cell filamentation protein Fic</fullName>
    </submittedName>
</protein>
<dbReference type="AlphaFoldDB" id="A0A2N7XAM1"/>
<name>A0A2N7XAM1_9BURK</name>
<keyword evidence="5" id="KW-1185">Reference proteome</keyword>
<dbReference type="EMBL" id="PNYC01000001">
    <property type="protein sequence ID" value="PMS38505.1"/>
    <property type="molecule type" value="Genomic_DNA"/>
</dbReference>
<reference evidence="4 5" key="1">
    <citation type="submission" date="2018-01" db="EMBL/GenBank/DDBJ databases">
        <title>Whole genome analyses suggest that Burkholderia sensu lato contains two further novel genera in the rhizoxinica-symbiotica group Mycetohabitans gen. nov., and Trinickia gen. nov.: implications for the evolution of diazotrophy and nodulation in the Burkholderiaceae.</title>
        <authorList>
            <person name="Estrada-de los Santos P."/>
            <person name="Palmer M."/>
            <person name="Chavez-Ramirez B."/>
            <person name="Beukes C."/>
            <person name="Steenkamp E.T."/>
            <person name="Hirsch A.M."/>
            <person name="Manyaka P."/>
            <person name="Maluk M."/>
            <person name="Lafos M."/>
            <person name="Crook M."/>
            <person name="Gross E."/>
            <person name="Simon M.F."/>
            <person name="Bueno dos Reis Junior F."/>
            <person name="Poole P.S."/>
            <person name="Venter S.N."/>
            <person name="James E.K."/>
        </authorList>
    </citation>
    <scope>NUCLEOTIDE SEQUENCE [LARGE SCALE GENOMIC DNA]</scope>
    <source>
        <strain evidence="4 5">JPY 581</strain>
    </source>
</reference>
<dbReference type="PROSITE" id="PS51459">
    <property type="entry name" value="FIDO"/>
    <property type="match status" value="1"/>
</dbReference>
<comment type="caution">
    <text evidence="4">The sequence shown here is derived from an EMBL/GenBank/DDBJ whole genome shotgun (WGS) entry which is preliminary data.</text>
</comment>
<dbReference type="Gene3D" id="1.10.3290.10">
    <property type="entry name" value="Fido-like domain"/>
    <property type="match status" value="1"/>
</dbReference>
<evidence type="ECO:0000256" key="1">
    <source>
        <dbReference type="PIRSR" id="PIRSR640198-1"/>
    </source>
</evidence>
<feature type="active site" evidence="1">
    <location>
        <position position="323"/>
    </location>
</feature>
<dbReference type="InterPro" id="IPR040198">
    <property type="entry name" value="Fido_containing"/>
</dbReference>
<evidence type="ECO:0000313" key="4">
    <source>
        <dbReference type="EMBL" id="PMS38505.1"/>
    </source>
</evidence>
<evidence type="ECO:0000259" key="3">
    <source>
        <dbReference type="PROSITE" id="PS51459"/>
    </source>
</evidence>
<dbReference type="PANTHER" id="PTHR13504:SF38">
    <property type="entry name" value="FIDO DOMAIN-CONTAINING PROTEIN"/>
    <property type="match status" value="1"/>
</dbReference>
<dbReference type="OrthoDB" id="9813719at2"/>
<dbReference type="RefSeq" id="WP_018439570.1">
    <property type="nucleotide sequence ID" value="NZ_KB890165.1"/>
</dbReference>
<keyword evidence="2" id="KW-0547">Nucleotide-binding</keyword>
<dbReference type="InterPro" id="IPR003812">
    <property type="entry name" value="Fido"/>
</dbReference>
<accession>A0A2N7XAM1</accession>
<dbReference type="PANTHER" id="PTHR13504">
    <property type="entry name" value="FIDO DOMAIN-CONTAINING PROTEIN DDB_G0283145"/>
    <property type="match status" value="1"/>
</dbReference>
<gene>
    <name evidence="4" type="ORF">C0Z20_01085</name>
</gene>
<dbReference type="SUPFAM" id="SSF140931">
    <property type="entry name" value="Fic-like"/>
    <property type="match status" value="1"/>
</dbReference>
<sequence>MSEKWLGYRWLAHRYGIAPVQPFPVESCIGPTRKSSRLDGMVRETYTYANPPADTLATHVTFALKHEGVFLEHLSRLFEAIPRQALIDWVLDERTGQYARRAGFLYEWLTGDTLEVVPDVTAGAYIDVLDPNTYLVSQAPINNARWRVRDNLPGTRSFCPTVRRTEVVRKAEQYDIPSQIEALQAEYGVDTLRRSAVWLTLKESRASFEIEHEQDRGDRVKRFAAVMEARTGTYESPLARDALTELQREILGNVTTLTSFGVRRSPVFVGSVDRFTNVLHYVAPHWADVEGMLSGLETFETRTRGAAPIARAATVAFGFVYVHPFADGNGRLHRFLINDILRRDNAVPRPFILPVSATITSKPQALAAYDQVLEVFSKPFMQRYGSMAAFEERRKYEDGVTSDLKFAAYKDAAHAWRYPDLTAHVEYLADIVDKTIRFEMREEAALLRRWENARLAVKEVIEGPNQDIDRIIRSVRDNHGSISNKLRRDFPVLEDSGLADQIAAAIERAFGVDTLGSTGAGIGDESA</sequence>
<proteinExistence type="predicted"/>
<dbReference type="GO" id="GO:0005524">
    <property type="term" value="F:ATP binding"/>
    <property type="evidence" value="ECO:0007669"/>
    <property type="project" value="UniProtKB-KW"/>
</dbReference>
<dbReference type="Pfam" id="PF02661">
    <property type="entry name" value="Fic"/>
    <property type="match status" value="1"/>
</dbReference>
<organism evidence="4 5">
    <name type="scientific">Trinickia symbiotica</name>
    <dbReference type="NCBI Taxonomy" id="863227"/>
    <lineage>
        <taxon>Bacteria</taxon>
        <taxon>Pseudomonadati</taxon>
        <taxon>Pseudomonadota</taxon>
        <taxon>Betaproteobacteria</taxon>
        <taxon>Burkholderiales</taxon>
        <taxon>Burkholderiaceae</taxon>
        <taxon>Trinickia</taxon>
    </lineage>
</organism>
<evidence type="ECO:0000313" key="5">
    <source>
        <dbReference type="Proteomes" id="UP000235777"/>
    </source>
</evidence>
<dbReference type="InterPro" id="IPR036597">
    <property type="entry name" value="Fido-like_dom_sf"/>
</dbReference>
<keyword evidence="2" id="KW-0067">ATP-binding</keyword>
<dbReference type="STRING" id="863227.GCA_000373005_01039"/>
<feature type="domain" description="Fido" evidence="3">
    <location>
        <begin position="238"/>
        <end position="393"/>
    </location>
</feature>
<feature type="binding site" evidence="2">
    <location>
        <begin position="327"/>
        <end position="334"/>
    </location>
    <ligand>
        <name>ATP</name>
        <dbReference type="ChEBI" id="CHEBI:30616"/>
    </ligand>
</feature>
<evidence type="ECO:0000256" key="2">
    <source>
        <dbReference type="PIRSR" id="PIRSR640198-2"/>
    </source>
</evidence>
<dbReference type="Proteomes" id="UP000235777">
    <property type="component" value="Unassembled WGS sequence"/>
</dbReference>